<dbReference type="EMBL" id="UOFO01000117">
    <property type="protein sequence ID" value="VAW87298.1"/>
    <property type="molecule type" value="Genomic_DNA"/>
</dbReference>
<gene>
    <name evidence="1" type="ORF">MNBD_GAMMA16-1794</name>
</gene>
<protein>
    <recommendedName>
        <fullName evidence="2">Lipoprotein SmpA/OmlA domain-containing protein</fullName>
    </recommendedName>
</protein>
<name>A0A3B0Z207_9ZZZZ</name>
<evidence type="ECO:0008006" key="2">
    <source>
        <dbReference type="Google" id="ProtNLM"/>
    </source>
</evidence>
<sequence>MTKIRTSRKLAALMAILFFSIGLSSHSTEMATVPVLGATMSEVEKQRGAPVRMFPPVGQPPITRWVYNDYTLYFEYELVIQSVPNLFKTKRAIN</sequence>
<accession>A0A3B0Z207</accession>
<reference evidence="1" key="1">
    <citation type="submission" date="2018-06" db="EMBL/GenBank/DDBJ databases">
        <authorList>
            <person name="Zhirakovskaya E."/>
        </authorList>
    </citation>
    <scope>NUCLEOTIDE SEQUENCE</scope>
</reference>
<dbReference type="AlphaFoldDB" id="A0A3B0Z207"/>
<evidence type="ECO:0000313" key="1">
    <source>
        <dbReference type="EMBL" id="VAW87298.1"/>
    </source>
</evidence>
<proteinExistence type="predicted"/>
<organism evidence="1">
    <name type="scientific">hydrothermal vent metagenome</name>
    <dbReference type="NCBI Taxonomy" id="652676"/>
    <lineage>
        <taxon>unclassified sequences</taxon>
        <taxon>metagenomes</taxon>
        <taxon>ecological metagenomes</taxon>
    </lineage>
</organism>